<dbReference type="InterPro" id="IPR025476">
    <property type="entry name" value="Helitron_helicase-like"/>
</dbReference>
<proteinExistence type="predicted"/>
<comment type="caution">
    <text evidence="3">The sequence shown here is derived from an EMBL/GenBank/DDBJ whole genome shotgun (WGS) entry which is preliminary data.</text>
</comment>
<feature type="region of interest" description="Disordered" evidence="1">
    <location>
        <begin position="37"/>
        <end position="65"/>
    </location>
</feature>
<evidence type="ECO:0000256" key="1">
    <source>
        <dbReference type="SAM" id="MobiDB-lite"/>
    </source>
</evidence>
<evidence type="ECO:0000259" key="2">
    <source>
        <dbReference type="Pfam" id="PF14214"/>
    </source>
</evidence>
<gene>
    <name evidence="3" type="ORF">Vretimale_14966</name>
</gene>
<feature type="non-terminal residue" evidence="3">
    <location>
        <position position="1"/>
    </location>
</feature>
<evidence type="ECO:0000313" key="3">
    <source>
        <dbReference type="EMBL" id="GIM11505.1"/>
    </source>
</evidence>
<name>A0A8J4GQC3_9CHLO</name>
<evidence type="ECO:0000313" key="4">
    <source>
        <dbReference type="Proteomes" id="UP000722791"/>
    </source>
</evidence>
<organism evidence="3 4">
    <name type="scientific">Volvox reticuliferus</name>
    <dbReference type="NCBI Taxonomy" id="1737510"/>
    <lineage>
        <taxon>Eukaryota</taxon>
        <taxon>Viridiplantae</taxon>
        <taxon>Chlorophyta</taxon>
        <taxon>core chlorophytes</taxon>
        <taxon>Chlorophyceae</taxon>
        <taxon>CS clade</taxon>
        <taxon>Chlamydomonadales</taxon>
        <taxon>Volvocaceae</taxon>
        <taxon>Volvox</taxon>
    </lineage>
</organism>
<dbReference type="Pfam" id="PF14214">
    <property type="entry name" value="Helitron_like_N"/>
    <property type="match status" value="1"/>
</dbReference>
<feature type="domain" description="Helitron helicase-like" evidence="2">
    <location>
        <begin position="461"/>
        <end position="594"/>
    </location>
</feature>
<feature type="compositionally biased region" description="Pro residues" evidence="1">
    <location>
        <begin position="47"/>
        <end position="58"/>
    </location>
</feature>
<dbReference type="AlphaFoldDB" id="A0A8J4GQC3"/>
<accession>A0A8J4GQC3</accession>
<protein>
    <recommendedName>
        <fullName evidence="2">Helitron helicase-like domain-containing protein</fullName>
    </recommendedName>
</protein>
<reference evidence="3" key="1">
    <citation type="journal article" date="2021" name="Proc. Natl. Acad. Sci. U.S.A.">
        <title>Three genomes in the algal genus Volvox reveal the fate of a haploid sex-determining region after a transition to homothallism.</title>
        <authorList>
            <person name="Yamamoto K."/>
            <person name="Hamaji T."/>
            <person name="Kawai-Toyooka H."/>
            <person name="Matsuzaki R."/>
            <person name="Takahashi F."/>
            <person name="Nishimura Y."/>
            <person name="Kawachi M."/>
            <person name="Noguchi H."/>
            <person name="Minakuchi Y."/>
            <person name="Umen J.G."/>
            <person name="Toyoda A."/>
            <person name="Nozaki H."/>
        </authorList>
    </citation>
    <scope>NUCLEOTIDE SEQUENCE</scope>
    <source>
        <strain evidence="3">NIES-3785</strain>
    </source>
</reference>
<dbReference type="Proteomes" id="UP000722791">
    <property type="component" value="Unassembled WGS sequence"/>
</dbReference>
<sequence>MMTSMLTSPMFLQQIAMAMQQLPQAQTTFVPPTQIPEASAVHQASPSPAPQPTPPPNPTAVNAPTDEQSEWQWACACTDCDISTYIETKKQLELHMANVFKYAMMCPLCSCVYLGDKVLDKKWLFNHTKWYTLNANETIESLPGVRDCPHNRSWVQEKNGGTSVKICNKCHIAKTKVSDTNPRWNWLSFAKAPTQIVTFLRRWLPRQPFEVLSSLSFLVPHINFGRTTRAFDYVRSEGLVSATSLDEGFLGPYVANIRQLTPDMKARATIAQAKLRECSTNYRTYQTLHDRNLAEPATLPIVEPSDIPTIENNRMRAPVPANEEDGLIATAITHNVHLCVRSNPEANPPVMGDVADTSGGMHHIHLYNKPSEGMTAEVATHPYLFPADTGSWSTLHQNSTKRQGTLQKYFEFRTNEQWLTSFSMNPSYLLTMYQLSLKHKLHTHNVSCTVSAQARQNFNLTYEDSQRMRRALPANINGSPRYFFEYLKMSKAACQHFGRLPDFFFTMTCNEMHWPEMQDLSKQVNLAHFTNADVRDAYLKAPCEVGRLFCIRLDWVCENLLKVQPGHMNPVFGEMTWYSVKIEFQGRGSAHAHFALMLADAQAVDRVNHEIIATTPDATRYPELHANPQRKMFWNQVAGLIPQCHMIHQCSNTTCKRHGTSCSKGFPRMCTPTPTLDPVLNRWEYMRLHTSDSYIVNYHP</sequence>
<dbReference type="EMBL" id="BNCQ01000039">
    <property type="protein sequence ID" value="GIM11505.1"/>
    <property type="molecule type" value="Genomic_DNA"/>
</dbReference>